<evidence type="ECO:0000313" key="1">
    <source>
        <dbReference type="EMBL" id="KAK3239507.1"/>
    </source>
</evidence>
<dbReference type="Proteomes" id="UP001190700">
    <property type="component" value="Unassembled WGS sequence"/>
</dbReference>
<protein>
    <submittedName>
        <fullName evidence="1">Uncharacterized protein</fullName>
    </submittedName>
</protein>
<reference evidence="1 2" key="1">
    <citation type="journal article" date="2015" name="Genome Biol. Evol.">
        <title>Comparative Genomics of a Bacterivorous Green Alga Reveals Evolutionary Causalities and Consequences of Phago-Mixotrophic Mode of Nutrition.</title>
        <authorList>
            <person name="Burns J.A."/>
            <person name="Paasch A."/>
            <person name="Narechania A."/>
            <person name="Kim E."/>
        </authorList>
    </citation>
    <scope>NUCLEOTIDE SEQUENCE [LARGE SCALE GENOMIC DNA]</scope>
    <source>
        <strain evidence="1 2">PLY_AMNH</strain>
    </source>
</reference>
<evidence type="ECO:0000313" key="2">
    <source>
        <dbReference type="Proteomes" id="UP001190700"/>
    </source>
</evidence>
<proteinExistence type="predicted"/>
<accession>A0AAE0BN02</accession>
<sequence length="109" mass="11599">MHDAIAYSEVTLEWLQDEKDPPTVEDLGEHIYTAHNTLKGVFALLSNRYTMIQLRASMDSNATTHGGADALRAKLAFIEEKAYAGSDGLVKAAAGVARVAKGQGLGVAP</sequence>
<comment type="caution">
    <text evidence="1">The sequence shown here is derived from an EMBL/GenBank/DDBJ whole genome shotgun (WGS) entry which is preliminary data.</text>
</comment>
<keyword evidence="2" id="KW-1185">Reference proteome</keyword>
<gene>
    <name evidence="1" type="ORF">CYMTET_50572</name>
</gene>
<organism evidence="1 2">
    <name type="scientific">Cymbomonas tetramitiformis</name>
    <dbReference type="NCBI Taxonomy" id="36881"/>
    <lineage>
        <taxon>Eukaryota</taxon>
        <taxon>Viridiplantae</taxon>
        <taxon>Chlorophyta</taxon>
        <taxon>Pyramimonadophyceae</taxon>
        <taxon>Pyramimonadales</taxon>
        <taxon>Pyramimonadaceae</taxon>
        <taxon>Cymbomonas</taxon>
    </lineage>
</organism>
<name>A0AAE0BN02_9CHLO</name>
<dbReference type="AlphaFoldDB" id="A0AAE0BN02"/>
<dbReference type="EMBL" id="LGRX02033898">
    <property type="protein sequence ID" value="KAK3239507.1"/>
    <property type="molecule type" value="Genomic_DNA"/>
</dbReference>